<dbReference type="InterPro" id="IPR036097">
    <property type="entry name" value="HisK_dim/P_sf"/>
</dbReference>
<dbReference type="RefSeq" id="WP_052216927.1">
    <property type="nucleotide sequence ID" value="NZ_LGTE01000003.1"/>
</dbReference>
<protein>
    <recommendedName>
        <fullName evidence="3">histidine kinase</fullName>
        <ecNumber evidence="3">2.7.13.3</ecNumber>
    </recommendedName>
</protein>
<feature type="transmembrane region" description="Helical" evidence="8">
    <location>
        <begin position="135"/>
        <end position="161"/>
    </location>
</feature>
<evidence type="ECO:0000256" key="8">
    <source>
        <dbReference type="SAM" id="Phobius"/>
    </source>
</evidence>
<dbReference type="PROSITE" id="PS50109">
    <property type="entry name" value="HIS_KIN"/>
    <property type="match status" value="1"/>
</dbReference>
<evidence type="ECO:0000256" key="1">
    <source>
        <dbReference type="ARBA" id="ARBA00000085"/>
    </source>
</evidence>
<keyword evidence="7" id="KW-0902">Two-component regulatory system</keyword>
<dbReference type="Pfam" id="PF00512">
    <property type="entry name" value="HisKA"/>
    <property type="match status" value="1"/>
</dbReference>
<dbReference type="InterPro" id="IPR003594">
    <property type="entry name" value="HATPase_dom"/>
</dbReference>
<feature type="domain" description="Histidine kinase" evidence="9">
    <location>
        <begin position="219"/>
        <end position="431"/>
    </location>
</feature>
<reference evidence="11" key="1">
    <citation type="submission" date="2015-07" db="EMBL/GenBank/DDBJ databases">
        <title>Complete Genome of Thermincola ferriacetica strain Z-0001T.</title>
        <authorList>
            <person name="Lusk B."/>
            <person name="Badalamenti J.P."/>
            <person name="Parameswaran P."/>
            <person name="Bond D.R."/>
            <person name="Torres C.I."/>
        </authorList>
    </citation>
    <scope>NUCLEOTIDE SEQUENCE [LARGE SCALE GENOMIC DNA]</scope>
    <source>
        <strain evidence="11">Z-0001</strain>
    </source>
</reference>
<dbReference type="PRINTS" id="PR00344">
    <property type="entry name" value="BCTRLSENSOR"/>
</dbReference>
<dbReference type="CDD" id="cd00075">
    <property type="entry name" value="HATPase"/>
    <property type="match status" value="1"/>
</dbReference>
<keyword evidence="5" id="KW-0808">Transferase</keyword>
<evidence type="ECO:0000256" key="6">
    <source>
        <dbReference type="ARBA" id="ARBA00022777"/>
    </source>
</evidence>
<gene>
    <name evidence="10" type="ORF">Tfer_0746</name>
</gene>
<dbReference type="Pfam" id="PF02518">
    <property type="entry name" value="HATPase_c"/>
    <property type="match status" value="1"/>
</dbReference>
<sequence>MKKLTWQLAVSYNFNIILLSLLYFLGTYFFIGRNLEYMTKTQNQINSQILALVEKSPVEAFRVAQLNNVGLALIDAEGNTKERKLNENILILRLEFGGRLEKQEILLPEGKGKAVLTYFVPYFAGRNTPKFFSAFLRLTLMFIIFAVGFSSATGVATAGLLKADLDKARDYASSLVKGSSYSFESKPRYYEVQSLFNELNALRDITFKREELKKRMTSDLAHELRTPLTTLQAHLEALIEGVWEPTAERFVSCHEEILRLIRLVGDLEKLSKIEDENIVLEKTNFGLKELINSITLNFQGQLKTKGIALTISGEEQDIYADKDKISQVIINLLSNSIKYTNRGGKVLIDLKGDREHVYMVINDSGIGIPTKDINHVFNRFYRSDASRARSTGGYGIGLTIAKSIVEAHRGSIDVVSQEGLGTEITVILPRG</sequence>
<evidence type="ECO:0000313" key="11">
    <source>
        <dbReference type="Proteomes" id="UP000037175"/>
    </source>
</evidence>
<dbReference type="SUPFAM" id="SSF47384">
    <property type="entry name" value="Homodimeric domain of signal transducing histidine kinase"/>
    <property type="match status" value="1"/>
</dbReference>
<proteinExistence type="predicted"/>
<dbReference type="PANTHER" id="PTHR45453">
    <property type="entry name" value="PHOSPHATE REGULON SENSOR PROTEIN PHOR"/>
    <property type="match status" value="1"/>
</dbReference>
<evidence type="ECO:0000256" key="2">
    <source>
        <dbReference type="ARBA" id="ARBA00004370"/>
    </source>
</evidence>
<evidence type="ECO:0000259" key="9">
    <source>
        <dbReference type="PROSITE" id="PS50109"/>
    </source>
</evidence>
<accession>A0A0L6W4Q7</accession>
<dbReference type="InterPro" id="IPR005467">
    <property type="entry name" value="His_kinase_dom"/>
</dbReference>
<keyword evidence="8" id="KW-0472">Membrane</keyword>
<dbReference type="AlphaFoldDB" id="A0A0L6W4Q7"/>
<dbReference type="CDD" id="cd00082">
    <property type="entry name" value="HisKA"/>
    <property type="match status" value="1"/>
</dbReference>
<dbReference type="SMART" id="SM00388">
    <property type="entry name" value="HisKA"/>
    <property type="match status" value="1"/>
</dbReference>
<dbReference type="FunFam" id="3.30.565.10:FF:000006">
    <property type="entry name" value="Sensor histidine kinase WalK"/>
    <property type="match status" value="1"/>
</dbReference>
<comment type="caution">
    <text evidence="10">The sequence shown here is derived from an EMBL/GenBank/DDBJ whole genome shotgun (WGS) entry which is preliminary data.</text>
</comment>
<evidence type="ECO:0000256" key="3">
    <source>
        <dbReference type="ARBA" id="ARBA00012438"/>
    </source>
</evidence>
<dbReference type="InterPro" id="IPR004358">
    <property type="entry name" value="Sig_transdc_His_kin-like_C"/>
</dbReference>
<evidence type="ECO:0000256" key="4">
    <source>
        <dbReference type="ARBA" id="ARBA00022553"/>
    </source>
</evidence>
<dbReference type="EMBL" id="LGTE01000003">
    <property type="protein sequence ID" value="KNZ70562.1"/>
    <property type="molecule type" value="Genomic_DNA"/>
</dbReference>
<dbReference type="GO" id="GO:0016036">
    <property type="term" value="P:cellular response to phosphate starvation"/>
    <property type="evidence" value="ECO:0007669"/>
    <property type="project" value="TreeGrafter"/>
</dbReference>
<evidence type="ECO:0000256" key="7">
    <source>
        <dbReference type="ARBA" id="ARBA00023012"/>
    </source>
</evidence>
<organism evidence="10 11">
    <name type="scientific">Thermincola ferriacetica</name>
    <dbReference type="NCBI Taxonomy" id="281456"/>
    <lineage>
        <taxon>Bacteria</taxon>
        <taxon>Bacillati</taxon>
        <taxon>Bacillota</taxon>
        <taxon>Clostridia</taxon>
        <taxon>Eubacteriales</taxon>
        <taxon>Thermincolaceae</taxon>
        <taxon>Thermincola</taxon>
    </lineage>
</organism>
<dbReference type="InterPro" id="IPR003661">
    <property type="entry name" value="HisK_dim/P_dom"/>
</dbReference>
<dbReference type="GO" id="GO:0004721">
    <property type="term" value="F:phosphoprotein phosphatase activity"/>
    <property type="evidence" value="ECO:0007669"/>
    <property type="project" value="TreeGrafter"/>
</dbReference>
<comment type="catalytic activity">
    <reaction evidence="1">
        <text>ATP + protein L-histidine = ADP + protein N-phospho-L-histidine.</text>
        <dbReference type="EC" id="2.7.13.3"/>
    </reaction>
</comment>
<comment type="subcellular location">
    <subcellularLocation>
        <location evidence="2">Membrane</location>
    </subcellularLocation>
</comment>
<keyword evidence="6 10" id="KW-0418">Kinase</keyword>
<keyword evidence="11" id="KW-1185">Reference proteome</keyword>
<evidence type="ECO:0000256" key="5">
    <source>
        <dbReference type="ARBA" id="ARBA00022679"/>
    </source>
</evidence>
<dbReference type="GO" id="GO:0000155">
    <property type="term" value="F:phosphorelay sensor kinase activity"/>
    <property type="evidence" value="ECO:0007669"/>
    <property type="project" value="InterPro"/>
</dbReference>
<dbReference type="EC" id="2.7.13.3" evidence="3"/>
<dbReference type="InterPro" id="IPR050351">
    <property type="entry name" value="BphY/WalK/GraS-like"/>
</dbReference>
<dbReference type="PANTHER" id="PTHR45453:SF1">
    <property type="entry name" value="PHOSPHATE REGULON SENSOR PROTEIN PHOR"/>
    <property type="match status" value="1"/>
</dbReference>
<keyword evidence="8" id="KW-1133">Transmembrane helix</keyword>
<keyword evidence="4" id="KW-0597">Phosphoprotein</keyword>
<evidence type="ECO:0000313" key="10">
    <source>
        <dbReference type="EMBL" id="KNZ70562.1"/>
    </source>
</evidence>
<name>A0A0L6W4Q7_9FIRM</name>
<keyword evidence="8" id="KW-0812">Transmembrane</keyword>
<dbReference type="GO" id="GO:0005886">
    <property type="term" value="C:plasma membrane"/>
    <property type="evidence" value="ECO:0007669"/>
    <property type="project" value="TreeGrafter"/>
</dbReference>
<feature type="transmembrane region" description="Helical" evidence="8">
    <location>
        <begin position="12"/>
        <end position="31"/>
    </location>
</feature>
<dbReference type="SMART" id="SM00387">
    <property type="entry name" value="HATPase_c"/>
    <property type="match status" value="1"/>
</dbReference>
<dbReference type="Gene3D" id="1.10.287.130">
    <property type="match status" value="1"/>
</dbReference>
<dbReference type="Proteomes" id="UP000037175">
    <property type="component" value="Unassembled WGS sequence"/>
</dbReference>
<dbReference type="Gene3D" id="3.30.565.10">
    <property type="entry name" value="Histidine kinase-like ATPase, C-terminal domain"/>
    <property type="match status" value="1"/>
</dbReference>
<dbReference type="InterPro" id="IPR036890">
    <property type="entry name" value="HATPase_C_sf"/>
</dbReference>
<dbReference type="SUPFAM" id="SSF55874">
    <property type="entry name" value="ATPase domain of HSP90 chaperone/DNA topoisomerase II/histidine kinase"/>
    <property type="match status" value="1"/>
</dbReference>
<dbReference type="PATRIC" id="fig|281456.6.peg.792"/>